<dbReference type="Pfam" id="PF06830">
    <property type="entry name" value="Root_cap"/>
    <property type="match status" value="1"/>
</dbReference>
<reference evidence="3" key="2">
    <citation type="journal article" date="2008" name="Nucleic Acids Res.">
        <title>The rice annotation project database (RAP-DB): 2008 update.</title>
        <authorList>
            <consortium name="The rice annotation project (RAP)"/>
        </authorList>
    </citation>
    <scope>GENOME REANNOTATION</scope>
    <source>
        <strain evidence="3">cv. Nipponbare</strain>
    </source>
</reference>
<gene>
    <name evidence="2" type="ordered locus">Os01g0968200</name>
</gene>
<organism evidence="2 3">
    <name type="scientific">Oryza sativa subsp. japonica</name>
    <name type="common">Rice</name>
    <dbReference type="NCBI Taxonomy" id="39947"/>
    <lineage>
        <taxon>Eukaryota</taxon>
        <taxon>Viridiplantae</taxon>
        <taxon>Streptophyta</taxon>
        <taxon>Embryophyta</taxon>
        <taxon>Tracheophyta</taxon>
        <taxon>Spermatophyta</taxon>
        <taxon>Magnoliopsida</taxon>
        <taxon>Liliopsida</taxon>
        <taxon>Poales</taxon>
        <taxon>Poaceae</taxon>
        <taxon>BOP clade</taxon>
        <taxon>Oryzoideae</taxon>
        <taxon>Oryzeae</taxon>
        <taxon>Oryzinae</taxon>
        <taxon>Oryza</taxon>
        <taxon>Oryza sativa</taxon>
    </lineage>
</organism>
<dbReference type="InterPro" id="IPR009646">
    <property type="entry name" value="Root_cap"/>
</dbReference>
<evidence type="ECO:0000313" key="3">
    <source>
        <dbReference type="Proteomes" id="UP000000763"/>
    </source>
</evidence>
<proteinExistence type="predicted"/>
<dbReference type="AlphaFoldDB" id="Q0JFP8"/>
<feature type="chain" id="PRO_5004174216" evidence="1">
    <location>
        <begin position="24"/>
        <end position="208"/>
    </location>
</feature>
<accession>Q0JFP8</accession>
<name>Q0JFP8_ORYSJ</name>
<evidence type="ECO:0000256" key="1">
    <source>
        <dbReference type="SAM" id="SignalP"/>
    </source>
</evidence>
<dbReference type="Proteomes" id="UP000000763">
    <property type="component" value="Chromosome 1"/>
</dbReference>
<feature type="signal peptide" evidence="1">
    <location>
        <begin position="1"/>
        <end position="23"/>
    </location>
</feature>
<reference evidence="2 3" key="1">
    <citation type="journal article" date="2005" name="Nature">
        <title>The map-based sequence of the rice genome.</title>
        <authorList>
            <consortium name="International rice genome sequencing project (IRGSP)"/>
            <person name="Matsumoto T."/>
            <person name="Wu J."/>
            <person name="Kanamori H."/>
            <person name="Katayose Y."/>
            <person name="Fujisawa M."/>
            <person name="Namiki N."/>
            <person name="Mizuno H."/>
            <person name="Yamamoto K."/>
            <person name="Antonio B.A."/>
            <person name="Baba T."/>
            <person name="Sakata K."/>
            <person name="Nagamura Y."/>
            <person name="Aoki H."/>
            <person name="Arikawa K."/>
            <person name="Arita K."/>
            <person name="Bito T."/>
            <person name="Chiden Y."/>
            <person name="Fujitsuka N."/>
            <person name="Fukunaka R."/>
            <person name="Hamada M."/>
            <person name="Harada C."/>
            <person name="Hayashi A."/>
            <person name="Hijishita S."/>
            <person name="Honda M."/>
            <person name="Hosokawa S."/>
            <person name="Ichikawa Y."/>
            <person name="Idonuma A."/>
            <person name="Iijima M."/>
            <person name="Ikeda M."/>
            <person name="Ikeno M."/>
            <person name="Ito K."/>
            <person name="Ito S."/>
            <person name="Ito T."/>
            <person name="Ito Y."/>
            <person name="Ito Y."/>
            <person name="Iwabuchi A."/>
            <person name="Kamiya K."/>
            <person name="Karasawa W."/>
            <person name="Kurita K."/>
            <person name="Katagiri S."/>
            <person name="Kikuta A."/>
            <person name="Kobayashi H."/>
            <person name="Kobayashi N."/>
            <person name="Machita K."/>
            <person name="Maehara T."/>
            <person name="Masukawa M."/>
            <person name="Mizubayashi T."/>
            <person name="Mukai Y."/>
            <person name="Nagasaki H."/>
            <person name="Nagata Y."/>
            <person name="Naito S."/>
            <person name="Nakashima M."/>
            <person name="Nakama Y."/>
            <person name="Nakamichi Y."/>
            <person name="Nakamura M."/>
            <person name="Meguro A."/>
            <person name="Negishi M."/>
            <person name="Ohta I."/>
            <person name="Ohta T."/>
            <person name="Okamoto M."/>
            <person name="Ono N."/>
            <person name="Saji S."/>
            <person name="Sakaguchi M."/>
            <person name="Sakai K."/>
            <person name="Shibata M."/>
            <person name="Shimokawa T."/>
            <person name="Song J."/>
            <person name="Takazaki Y."/>
            <person name="Terasawa K."/>
            <person name="Tsugane M."/>
            <person name="Tsuji K."/>
            <person name="Ueda S."/>
            <person name="Waki K."/>
            <person name="Yamagata H."/>
            <person name="Yamamoto M."/>
            <person name="Yamamoto S."/>
            <person name="Yamane H."/>
            <person name="Yoshiki S."/>
            <person name="Yoshihara R."/>
            <person name="Yukawa K."/>
            <person name="Zhong H."/>
            <person name="Yano M."/>
            <person name="Yuan Q."/>
            <person name="Ouyang S."/>
            <person name="Liu J."/>
            <person name="Jones K.M."/>
            <person name="Gansberger K."/>
            <person name="Moffat K."/>
            <person name="Hill J."/>
            <person name="Bera J."/>
            <person name="Fadrosh D."/>
            <person name="Jin S."/>
            <person name="Johri S."/>
            <person name="Kim M."/>
            <person name="Overton L."/>
            <person name="Reardon M."/>
            <person name="Tsitrin T."/>
            <person name="Vuong H."/>
            <person name="Weaver B."/>
            <person name="Ciecko A."/>
            <person name="Tallon L."/>
            <person name="Jackson J."/>
            <person name="Pai G."/>
            <person name="Aken S.V."/>
            <person name="Utterback T."/>
            <person name="Reidmuller S."/>
            <person name="Feldblyum T."/>
            <person name="Hsiao J."/>
            <person name="Zismann V."/>
            <person name="Iobst S."/>
            <person name="de Vazeille A.R."/>
            <person name="Buell C.R."/>
            <person name="Ying K."/>
            <person name="Li Y."/>
            <person name="Lu T."/>
            <person name="Huang Y."/>
            <person name="Zhao Q."/>
            <person name="Feng Q."/>
            <person name="Zhang L."/>
            <person name="Zhu J."/>
            <person name="Weng Q."/>
            <person name="Mu J."/>
            <person name="Lu Y."/>
            <person name="Fan D."/>
            <person name="Liu Y."/>
            <person name="Guan J."/>
            <person name="Zhang Y."/>
            <person name="Yu S."/>
            <person name="Liu X."/>
            <person name="Zhang Y."/>
            <person name="Hong G."/>
            <person name="Han B."/>
            <person name="Choisne N."/>
            <person name="Demange N."/>
            <person name="Orjeda G."/>
            <person name="Samain S."/>
            <person name="Cattolico L."/>
            <person name="Pelletier E."/>
            <person name="Couloux A."/>
            <person name="Segurens B."/>
            <person name="Wincker P."/>
            <person name="D'Hont A."/>
            <person name="Scarpelli C."/>
            <person name="Weissenbach J."/>
            <person name="Salanoubat M."/>
            <person name="Quetier F."/>
            <person name="Yu Y."/>
            <person name="Kim H.R."/>
            <person name="Rambo T."/>
            <person name="Currie J."/>
            <person name="Collura K."/>
            <person name="Luo M."/>
            <person name="Yang T."/>
            <person name="Ammiraju J.S.S."/>
            <person name="Engler F."/>
            <person name="Soderlund C."/>
            <person name="Wing R.A."/>
            <person name="Palmer L.E."/>
            <person name="de la Bastide M."/>
            <person name="Spiegel L."/>
            <person name="Nascimento L."/>
            <person name="Zutavern T."/>
            <person name="O'Shaughnessy A."/>
            <person name="Dike S."/>
            <person name="Dedhia N."/>
            <person name="Preston R."/>
            <person name="Balija V."/>
            <person name="McCombie W.R."/>
            <person name="Chow T."/>
            <person name="Chen H."/>
            <person name="Chung M."/>
            <person name="Chen C."/>
            <person name="Shaw J."/>
            <person name="Wu H."/>
            <person name="Hsiao K."/>
            <person name="Chao Y."/>
            <person name="Chu M."/>
            <person name="Cheng C."/>
            <person name="Hour A."/>
            <person name="Lee P."/>
            <person name="Lin S."/>
            <person name="Lin Y."/>
            <person name="Liou J."/>
            <person name="Liu S."/>
            <person name="Hsing Y."/>
            <person name="Raghuvanshi S."/>
            <person name="Mohanty A."/>
            <person name="Bharti A.K."/>
            <person name="Gaur A."/>
            <person name="Gupta V."/>
            <person name="Kumar D."/>
            <person name="Ravi V."/>
            <person name="Vij S."/>
            <person name="Kapur A."/>
            <person name="Khurana P."/>
            <person name="Khurana P."/>
            <person name="Khurana J.P."/>
            <person name="Tyagi A.K."/>
            <person name="Gaikwad K."/>
            <person name="Singh A."/>
            <person name="Dalal V."/>
            <person name="Srivastava S."/>
            <person name="Dixit A."/>
            <person name="Pal A.K."/>
            <person name="Ghazi I.A."/>
            <person name="Yadav M."/>
            <person name="Pandit A."/>
            <person name="Bhargava A."/>
            <person name="Sureshbabu K."/>
            <person name="Batra K."/>
            <person name="Sharma T.R."/>
            <person name="Mohapatra T."/>
            <person name="Singh N.K."/>
            <person name="Messing J."/>
            <person name="Nelson A.B."/>
            <person name="Fuks G."/>
            <person name="Kavchok S."/>
            <person name="Keizer G."/>
            <person name="Linton E."/>
            <person name="Llaca V."/>
            <person name="Song R."/>
            <person name="Tanyolac B."/>
            <person name="Young S."/>
            <person name="Ho-Il K."/>
            <person name="Hahn J.H."/>
            <person name="Sangsakoo G."/>
            <person name="Vanavichit A."/>
            <person name="de Mattos Luiz.A.T."/>
            <person name="Zimmer P.D."/>
            <person name="Malone G."/>
            <person name="Dellagostin O."/>
            <person name="de Oliveira A.C."/>
            <person name="Bevan M."/>
            <person name="Bancroft I."/>
            <person name="Minx P."/>
            <person name="Cordum H."/>
            <person name="Wilson R."/>
            <person name="Cheng Z."/>
            <person name="Jin W."/>
            <person name="Jiang J."/>
            <person name="Leong S.A."/>
            <person name="Iwama H."/>
            <person name="Gojobori T."/>
            <person name="Itoh T."/>
            <person name="Niimura Y."/>
            <person name="Fujii Y."/>
            <person name="Habara T."/>
            <person name="Sakai H."/>
            <person name="Sato Y."/>
            <person name="Wilson G."/>
            <person name="Kumar K."/>
            <person name="McCouch S."/>
            <person name="Juretic N."/>
            <person name="Hoen D."/>
            <person name="Wright S."/>
            <person name="Bruskiewich R."/>
            <person name="Bureau T."/>
            <person name="Miyao A."/>
            <person name="Hirochika H."/>
            <person name="Nishikawa T."/>
            <person name="Kadowaki K."/>
            <person name="Sugiura M."/>
            <person name="Burr B."/>
            <person name="Sasaki T."/>
        </authorList>
    </citation>
    <scope>NUCLEOTIDE SEQUENCE [LARGE SCALE GENOMIC DNA]</scope>
    <source>
        <strain evidence="3">cv. Nipponbare</strain>
    </source>
</reference>
<dbReference type="KEGG" id="dosa:Os01g0968200"/>
<dbReference type="PANTHER" id="PTHR31656">
    <property type="entry name" value="ROOT CAP DOMAIN-CONTAINING PROTEIN"/>
    <property type="match status" value="1"/>
</dbReference>
<keyword evidence="1" id="KW-0732">Signal</keyword>
<dbReference type="EMBL" id="AP008207">
    <property type="protein sequence ID" value="BAF07430.2"/>
    <property type="molecule type" value="Genomic_DNA"/>
</dbReference>
<protein>
    <submittedName>
        <fullName evidence="2">Os01g0968200 protein</fullName>
    </submittedName>
</protein>
<sequence>MDRQLVGALAVLVAVCAVAAVQAQPPSPKLPPNYHMINPGHMGGKRDQQLSCDDTQGKKKGCMAKCDKRCPNQCMHLCDFYPGVSCGDPRFTGGDGNNFYFHGKKDHDFCIVSDADLHINAHFIGKRNPTMSRDFTWIQALGIRFADHRLYIGALKTAKWNSDLSVSASMPVMDGAPSYVASDIFSTDCAVARFGRRASISMVTARAS</sequence>
<evidence type="ECO:0000313" key="2">
    <source>
        <dbReference type="EMBL" id="BAF07430.2"/>
    </source>
</evidence>